<dbReference type="InterPro" id="IPR036259">
    <property type="entry name" value="MFS_trans_sf"/>
</dbReference>
<keyword evidence="3" id="KW-1185">Reference proteome</keyword>
<feature type="transmembrane region" description="Helical" evidence="1">
    <location>
        <begin position="12"/>
        <end position="35"/>
    </location>
</feature>
<name>A0ABN2AEH5_9ACTN</name>
<feature type="transmembrane region" description="Helical" evidence="1">
    <location>
        <begin position="201"/>
        <end position="224"/>
    </location>
</feature>
<sequence>MTRTRATNAVRLVVVATLQDCVAILPLGLVAAFAARLTTAHGGDGNLAGWLTTSFFLLGSLTAMGLGPFIDQLGVRRTGVVSAITLVTMALPLMAWPGSPIVLGIGVAAAGGCFAVVLPSTNGLIAAAVPMDRQVLAVCTKQAALPLAMLLAAAASSALDWIWAVVVAEAAAVAVLVVFARTTRSLGPWKAEDVATAGRRVARYGVATFLASAVVGGMLGYSALTLAGAGLSSGTTAWVLLVAGLLSVVARILSGVLVDRCGFRSWWLVTLTMWIGGTGVALLGAGAQPVVLVGCLLAYAFGWCWSGLTFALVLSENSGRPGRSSAVLQAGGMAGSAAGPVLMAWTITHAGIGSAWLVMAAAMLVAGAIVAPVPAPPTARVQARLGEAEPG</sequence>
<evidence type="ECO:0000256" key="1">
    <source>
        <dbReference type="SAM" id="Phobius"/>
    </source>
</evidence>
<keyword evidence="1" id="KW-0472">Membrane</keyword>
<dbReference type="Gene3D" id="1.20.1250.20">
    <property type="entry name" value="MFS general substrate transporter like domains"/>
    <property type="match status" value="2"/>
</dbReference>
<feature type="transmembrane region" description="Helical" evidence="1">
    <location>
        <begin position="161"/>
        <end position="180"/>
    </location>
</feature>
<feature type="transmembrane region" description="Helical" evidence="1">
    <location>
        <begin position="47"/>
        <end position="66"/>
    </location>
</feature>
<evidence type="ECO:0008006" key="4">
    <source>
        <dbReference type="Google" id="ProtNLM"/>
    </source>
</evidence>
<keyword evidence="1" id="KW-0812">Transmembrane</keyword>
<dbReference type="EMBL" id="BAAAOR010000015">
    <property type="protein sequence ID" value="GAA1517217.1"/>
    <property type="molecule type" value="Genomic_DNA"/>
</dbReference>
<evidence type="ECO:0000313" key="3">
    <source>
        <dbReference type="Proteomes" id="UP001500842"/>
    </source>
</evidence>
<dbReference type="Proteomes" id="UP001500842">
    <property type="component" value="Unassembled WGS sequence"/>
</dbReference>
<feature type="transmembrane region" description="Helical" evidence="1">
    <location>
        <begin position="265"/>
        <end position="285"/>
    </location>
</feature>
<feature type="transmembrane region" description="Helical" evidence="1">
    <location>
        <begin position="236"/>
        <end position="258"/>
    </location>
</feature>
<dbReference type="Pfam" id="PF07690">
    <property type="entry name" value="MFS_1"/>
    <property type="match status" value="1"/>
</dbReference>
<feature type="transmembrane region" description="Helical" evidence="1">
    <location>
        <begin position="353"/>
        <end position="375"/>
    </location>
</feature>
<reference evidence="2 3" key="1">
    <citation type="journal article" date="2019" name="Int. J. Syst. Evol. Microbiol.">
        <title>The Global Catalogue of Microorganisms (GCM) 10K type strain sequencing project: providing services to taxonomists for standard genome sequencing and annotation.</title>
        <authorList>
            <consortium name="The Broad Institute Genomics Platform"/>
            <consortium name="The Broad Institute Genome Sequencing Center for Infectious Disease"/>
            <person name="Wu L."/>
            <person name="Ma J."/>
        </authorList>
    </citation>
    <scope>NUCLEOTIDE SEQUENCE [LARGE SCALE GENOMIC DNA]</scope>
    <source>
        <strain evidence="2 3">JCM 14942</strain>
    </source>
</reference>
<protein>
    <recommendedName>
        <fullName evidence="4">MFS transporter</fullName>
    </recommendedName>
</protein>
<proteinExistence type="predicted"/>
<gene>
    <name evidence="2" type="ORF">GCM10009788_21730</name>
</gene>
<feature type="transmembrane region" description="Helical" evidence="1">
    <location>
        <begin position="326"/>
        <end position="347"/>
    </location>
</feature>
<keyword evidence="1" id="KW-1133">Transmembrane helix</keyword>
<dbReference type="SUPFAM" id="SSF103473">
    <property type="entry name" value="MFS general substrate transporter"/>
    <property type="match status" value="1"/>
</dbReference>
<feature type="transmembrane region" description="Helical" evidence="1">
    <location>
        <begin position="291"/>
        <end position="314"/>
    </location>
</feature>
<dbReference type="InterPro" id="IPR011701">
    <property type="entry name" value="MFS"/>
</dbReference>
<comment type="caution">
    <text evidence="2">The sequence shown here is derived from an EMBL/GenBank/DDBJ whole genome shotgun (WGS) entry which is preliminary data.</text>
</comment>
<feature type="transmembrane region" description="Helical" evidence="1">
    <location>
        <begin position="101"/>
        <end position="128"/>
    </location>
</feature>
<organism evidence="2 3">
    <name type="scientific">Nocardioides humi</name>
    <dbReference type="NCBI Taxonomy" id="449461"/>
    <lineage>
        <taxon>Bacteria</taxon>
        <taxon>Bacillati</taxon>
        <taxon>Actinomycetota</taxon>
        <taxon>Actinomycetes</taxon>
        <taxon>Propionibacteriales</taxon>
        <taxon>Nocardioidaceae</taxon>
        <taxon>Nocardioides</taxon>
    </lineage>
</organism>
<feature type="transmembrane region" description="Helical" evidence="1">
    <location>
        <begin position="78"/>
        <end position="95"/>
    </location>
</feature>
<evidence type="ECO:0000313" key="2">
    <source>
        <dbReference type="EMBL" id="GAA1517217.1"/>
    </source>
</evidence>
<feature type="transmembrane region" description="Helical" evidence="1">
    <location>
        <begin position="135"/>
        <end position="155"/>
    </location>
</feature>
<accession>A0ABN2AEH5</accession>